<dbReference type="Gene3D" id="1.25.40.20">
    <property type="entry name" value="Ankyrin repeat-containing domain"/>
    <property type="match status" value="1"/>
</dbReference>
<reference evidence="2 3" key="1">
    <citation type="journal article" date="2024" name="bioRxiv">
        <title>A reference genome for Trichogramma kaykai: A tiny desert-dwelling parasitoid wasp with competing sex-ratio distorters.</title>
        <authorList>
            <person name="Culotta J."/>
            <person name="Lindsey A.R."/>
        </authorList>
    </citation>
    <scope>NUCLEOTIDE SEQUENCE [LARGE SCALE GENOMIC DNA]</scope>
    <source>
        <strain evidence="2 3">KSX58</strain>
    </source>
</reference>
<dbReference type="SUPFAM" id="SSF48403">
    <property type="entry name" value="Ankyrin repeat"/>
    <property type="match status" value="1"/>
</dbReference>
<gene>
    <name evidence="2" type="ORF">TKK_011657</name>
</gene>
<evidence type="ECO:0000256" key="1">
    <source>
        <dbReference type="PROSITE-ProRule" id="PRU00023"/>
    </source>
</evidence>
<dbReference type="PROSITE" id="PS50088">
    <property type="entry name" value="ANK_REPEAT"/>
    <property type="match status" value="1"/>
</dbReference>
<dbReference type="PROSITE" id="PS50297">
    <property type="entry name" value="ANK_REP_REGION"/>
    <property type="match status" value="1"/>
</dbReference>
<dbReference type="InterPro" id="IPR002110">
    <property type="entry name" value="Ankyrin_rpt"/>
</dbReference>
<dbReference type="Pfam" id="PF13606">
    <property type="entry name" value="Ank_3"/>
    <property type="match status" value="1"/>
</dbReference>
<keyword evidence="3" id="KW-1185">Reference proteome</keyword>
<proteinExistence type="predicted"/>
<keyword evidence="1" id="KW-0040">ANK repeat</keyword>
<dbReference type="EMBL" id="JBJJXI010000094">
    <property type="protein sequence ID" value="KAL3393981.1"/>
    <property type="molecule type" value="Genomic_DNA"/>
</dbReference>
<dbReference type="AlphaFoldDB" id="A0ABD2WM52"/>
<evidence type="ECO:0000313" key="3">
    <source>
        <dbReference type="Proteomes" id="UP001627154"/>
    </source>
</evidence>
<organism evidence="2 3">
    <name type="scientific">Trichogramma kaykai</name>
    <dbReference type="NCBI Taxonomy" id="54128"/>
    <lineage>
        <taxon>Eukaryota</taxon>
        <taxon>Metazoa</taxon>
        <taxon>Ecdysozoa</taxon>
        <taxon>Arthropoda</taxon>
        <taxon>Hexapoda</taxon>
        <taxon>Insecta</taxon>
        <taxon>Pterygota</taxon>
        <taxon>Neoptera</taxon>
        <taxon>Endopterygota</taxon>
        <taxon>Hymenoptera</taxon>
        <taxon>Apocrita</taxon>
        <taxon>Proctotrupomorpha</taxon>
        <taxon>Chalcidoidea</taxon>
        <taxon>Trichogrammatidae</taxon>
        <taxon>Trichogramma</taxon>
    </lineage>
</organism>
<sequence length="207" mass="24182">MQHIICNDDYGDHKIAELFFKINDELNQLLQVDARDNLGRTPLQWAVASFLPDVVDVLLNRGADLSSFVFPSESHFDEGVGSRYYISDPNYKLILVPSALAVVECLEKRVYEMKRSDALTLMAVFDKHGFFVKLADCDEYWYDDEEFVRMSKEIMIIPSLSLYDLIQLQLVEDEKLLTFMDYFEFACSYNFWILPPRPRKACFMHLC</sequence>
<dbReference type="InterPro" id="IPR036770">
    <property type="entry name" value="Ankyrin_rpt-contain_sf"/>
</dbReference>
<name>A0ABD2WM52_9HYME</name>
<protein>
    <submittedName>
        <fullName evidence="2">Uncharacterized protein</fullName>
    </submittedName>
</protein>
<evidence type="ECO:0000313" key="2">
    <source>
        <dbReference type="EMBL" id="KAL3393981.1"/>
    </source>
</evidence>
<comment type="caution">
    <text evidence="2">The sequence shown here is derived from an EMBL/GenBank/DDBJ whole genome shotgun (WGS) entry which is preliminary data.</text>
</comment>
<feature type="repeat" description="ANK" evidence="1">
    <location>
        <begin position="38"/>
        <end position="66"/>
    </location>
</feature>
<accession>A0ABD2WM52</accession>
<dbReference type="Proteomes" id="UP001627154">
    <property type="component" value="Unassembled WGS sequence"/>
</dbReference>